<proteinExistence type="inferred from homology"/>
<gene>
    <name evidence="4" type="ORF">C12CBH8_07430</name>
</gene>
<protein>
    <submittedName>
        <fullName evidence="4">Transcriptional regulator</fullName>
    </submittedName>
</protein>
<dbReference type="SUPFAM" id="SSF53067">
    <property type="entry name" value="Actin-like ATPase domain"/>
    <property type="match status" value="1"/>
</dbReference>
<evidence type="ECO:0000256" key="3">
    <source>
        <dbReference type="ARBA" id="ARBA00022629"/>
    </source>
</evidence>
<comment type="function">
    <text evidence="1">Transcriptional repressor of xylose-utilizing enzymes.</text>
</comment>
<evidence type="ECO:0000313" key="4">
    <source>
        <dbReference type="EMBL" id="BCI60104.1"/>
    </source>
</evidence>
<accession>A0A7I8D612</accession>
<dbReference type="Gene3D" id="1.10.10.10">
    <property type="entry name" value="Winged helix-like DNA-binding domain superfamily/Winged helix DNA-binding domain"/>
    <property type="match status" value="1"/>
</dbReference>
<dbReference type="Gene3D" id="3.30.420.40">
    <property type="match status" value="2"/>
</dbReference>
<sequence>MPKNRGENNSFLKQRNRGLLLKLIATQQHTSRIELSRATKLTKMTVTNIISEFIEKGLVVESTLDRTSGVGRNPIGLTISPKAPKCIGLQFDRNSCTAVLCDLKMNILKSNTLPIHGGTGDDLMNMFYHQIDQMLQGEDSILGIGVSALGPLNPRTGTMLTPPNFYHISHLPIAPLLKERYQLPVFMDNENNCVALTESLYGNGRDYSDFLFVSVLNGVGLGIISGGKLQHNKYGFAGELGHVSIDYNGKPCDCGNKGCVESYVRIPVIHQRLCRATGMDLPMSQFYTMSDNPIVDAIFCDMMDKLGCALVSGVNLLNPQAIVVGHALLSLSQKYIDRLENTVNQCRIGREYSYIPFLRPLYGNHVQFIGAACLAANHVFDGELLFD</sequence>
<dbReference type="PANTHER" id="PTHR18964">
    <property type="entry name" value="ROK (REPRESSOR, ORF, KINASE) FAMILY"/>
    <property type="match status" value="1"/>
</dbReference>
<dbReference type="GO" id="GO:0042732">
    <property type="term" value="P:D-xylose metabolic process"/>
    <property type="evidence" value="ECO:0007669"/>
    <property type="project" value="UniProtKB-KW"/>
</dbReference>
<keyword evidence="3" id="KW-0859">Xylose metabolism</keyword>
<dbReference type="SUPFAM" id="SSF46785">
    <property type="entry name" value="Winged helix' DNA-binding domain"/>
    <property type="match status" value="1"/>
</dbReference>
<dbReference type="RefSeq" id="WP_090266571.1">
    <property type="nucleotide sequence ID" value="NZ_AP023321.1"/>
</dbReference>
<dbReference type="AlphaFoldDB" id="A0A7I8D612"/>
<evidence type="ECO:0000313" key="5">
    <source>
        <dbReference type="Proteomes" id="UP000593890"/>
    </source>
</evidence>
<comment type="similarity">
    <text evidence="2">Belongs to the ROK (NagC/XylR) family.</text>
</comment>
<reference evidence="5" key="1">
    <citation type="submission" date="2020-07" db="EMBL/GenBank/DDBJ databases">
        <title>Complete genome sequencing of Clostridia bacterium strain 12CBH8.</title>
        <authorList>
            <person name="Sakamoto M."/>
            <person name="Murakami T."/>
            <person name="Mori H."/>
        </authorList>
    </citation>
    <scope>NUCLEOTIDE SEQUENCE [LARGE SCALE GENOMIC DNA]</scope>
    <source>
        <strain evidence="5">12CBH8</strain>
    </source>
</reference>
<dbReference type="Proteomes" id="UP000593890">
    <property type="component" value="Chromosome"/>
</dbReference>
<keyword evidence="5" id="KW-1185">Reference proteome</keyword>
<dbReference type="InterPro" id="IPR036388">
    <property type="entry name" value="WH-like_DNA-bd_sf"/>
</dbReference>
<name>A0A7I8D612_9FIRM</name>
<dbReference type="EMBL" id="AP023321">
    <property type="protein sequence ID" value="BCI60104.1"/>
    <property type="molecule type" value="Genomic_DNA"/>
</dbReference>
<dbReference type="InterPro" id="IPR000600">
    <property type="entry name" value="ROK"/>
</dbReference>
<evidence type="ECO:0000256" key="2">
    <source>
        <dbReference type="ARBA" id="ARBA00006479"/>
    </source>
</evidence>
<evidence type="ECO:0000256" key="1">
    <source>
        <dbReference type="ARBA" id="ARBA00002486"/>
    </source>
</evidence>
<dbReference type="Pfam" id="PF00480">
    <property type="entry name" value="ROK"/>
    <property type="match status" value="1"/>
</dbReference>
<dbReference type="InterPro" id="IPR036390">
    <property type="entry name" value="WH_DNA-bd_sf"/>
</dbReference>
<dbReference type="KEGG" id="sman:C12CBH8_07430"/>
<dbReference type="InterPro" id="IPR043129">
    <property type="entry name" value="ATPase_NBD"/>
</dbReference>
<organism evidence="4 5">
    <name type="scientific">Solibaculum mannosilyticum</name>
    <dbReference type="NCBI Taxonomy" id="2780922"/>
    <lineage>
        <taxon>Bacteria</taxon>
        <taxon>Bacillati</taxon>
        <taxon>Bacillota</taxon>
        <taxon>Clostridia</taxon>
        <taxon>Eubacteriales</taxon>
        <taxon>Oscillospiraceae</taxon>
        <taxon>Solibaculum</taxon>
    </lineage>
</organism>
<keyword evidence="3" id="KW-0119">Carbohydrate metabolism</keyword>
<dbReference type="PANTHER" id="PTHR18964:SF149">
    <property type="entry name" value="BIFUNCTIONAL UDP-N-ACETYLGLUCOSAMINE 2-EPIMERASE_N-ACETYLMANNOSAMINE KINASE"/>
    <property type="match status" value="1"/>
</dbReference>
<dbReference type="CDD" id="cd24059">
    <property type="entry name" value="ASKHA_NBD_ROK_TM1224-like"/>
    <property type="match status" value="1"/>
</dbReference>